<dbReference type="GO" id="GO:0006412">
    <property type="term" value="P:translation"/>
    <property type="evidence" value="ECO:0007669"/>
    <property type="project" value="InterPro"/>
</dbReference>
<dbReference type="Gene3D" id="2.40.50.140">
    <property type="entry name" value="Nucleic acid-binding proteins"/>
    <property type="match status" value="1"/>
</dbReference>
<evidence type="ECO:0000259" key="1">
    <source>
        <dbReference type="SMART" id="SM01383"/>
    </source>
</evidence>
<organism evidence="2">
    <name type="scientific">candidate division CPR1 bacterium ADurb.Bin160</name>
    <dbReference type="NCBI Taxonomy" id="1852826"/>
    <lineage>
        <taxon>Bacteria</taxon>
        <taxon>candidate division CPR1</taxon>
    </lineage>
</organism>
<protein>
    <submittedName>
        <fullName evidence="2">50S ribosomal protein L2</fullName>
    </submittedName>
</protein>
<dbReference type="Pfam" id="PF00181">
    <property type="entry name" value="Ribosomal_L2_N"/>
    <property type="match status" value="1"/>
</dbReference>
<comment type="caution">
    <text evidence="2">The sequence shown here is derived from an EMBL/GenBank/DDBJ whole genome shotgun (WGS) entry which is preliminary data.</text>
</comment>
<dbReference type="SUPFAM" id="SSF50249">
    <property type="entry name" value="Nucleic acid-binding proteins"/>
    <property type="match status" value="1"/>
</dbReference>
<feature type="domain" description="Large ribosomal subunit protein uL2 RNA-binding" evidence="1">
    <location>
        <begin position="1"/>
        <end position="52"/>
    </location>
</feature>
<dbReference type="GO" id="GO:0005840">
    <property type="term" value="C:ribosome"/>
    <property type="evidence" value="ECO:0007669"/>
    <property type="project" value="UniProtKB-KW"/>
</dbReference>
<sequence length="53" mass="6243">MYRLIDFRAYDKIDIPAKVASIEYDPYRTCRIALLNYVDGEKRYVLARKGISV</sequence>
<evidence type="ECO:0000313" key="2">
    <source>
        <dbReference type="EMBL" id="OQB41761.1"/>
    </source>
</evidence>
<reference evidence="2" key="1">
    <citation type="submission" date="2017-02" db="EMBL/GenBank/DDBJ databases">
        <title>Delving into the versatile metabolic prowess of the omnipresent phylum Bacteroidetes.</title>
        <authorList>
            <person name="Nobu M.K."/>
            <person name="Mei R."/>
            <person name="Narihiro T."/>
            <person name="Kuroda K."/>
            <person name="Liu W.-T."/>
        </authorList>
    </citation>
    <scope>NUCLEOTIDE SEQUENCE</scope>
    <source>
        <strain evidence="2">ADurb.Bin160</strain>
    </source>
</reference>
<accession>A0A1V5ZNS5</accession>
<name>A0A1V5ZNS5_9BACT</name>
<proteinExistence type="predicted"/>
<dbReference type="GO" id="GO:0003735">
    <property type="term" value="F:structural constituent of ribosome"/>
    <property type="evidence" value="ECO:0007669"/>
    <property type="project" value="InterPro"/>
</dbReference>
<gene>
    <name evidence="2" type="primary">rplB</name>
    <name evidence="2" type="ORF">BWY04_00653</name>
</gene>
<dbReference type="Proteomes" id="UP000485621">
    <property type="component" value="Unassembled WGS sequence"/>
</dbReference>
<dbReference type="InterPro" id="IPR012340">
    <property type="entry name" value="NA-bd_OB-fold"/>
</dbReference>
<dbReference type="SMART" id="SM01383">
    <property type="entry name" value="Ribosomal_L2"/>
    <property type="match status" value="1"/>
</dbReference>
<keyword evidence="2" id="KW-0689">Ribosomal protein</keyword>
<dbReference type="EMBL" id="MWDB01000011">
    <property type="protein sequence ID" value="OQB41761.1"/>
    <property type="molecule type" value="Genomic_DNA"/>
</dbReference>
<dbReference type="AlphaFoldDB" id="A0A1V5ZNS5"/>
<keyword evidence="2" id="KW-0687">Ribonucleoprotein</keyword>
<dbReference type="InterPro" id="IPR022666">
    <property type="entry name" value="Ribosomal_uL2_RNA-bd_dom"/>
</dbReference>